<dbReference type="OrthoDB" id="3365636at2759"/>
<dbReference type="CDD" id="cd12148">
    <property type="entry name" value="fungal_TF_MHR"/>
    <property type="match status" value="1"/>
</dbReference>
<accession>U4KZA0</accession>
<dbReference type="AlphaFoldDB" id="U4KZA0"/>
<dbReference type="InterPro" id="IPR036864">
    <property type="entry name" value="Zn2-C6_fun-type_DNA-bd_sf"/>
</dbReference>
<name>U4KZA0_PYROM</name>
<feature type="region of interest" description="Disordered" evidence="6">
    <location>
        <begin position="191"/>
        <end position="216"/>
    </location>
</feature>
<feature type="region of interest" description="Disordered" evidence="6">
    <location>
        <begin position="93"/>
        <end position="159"/>
    </location>
</feature>
<protein>
    <submittedName>
        <fullName evidence="8">Similar to C6 transcription factor [Ajellomyces dermatitidis ATCC 18188] acc. no. EGE85061</fullName>
    </submittedName>
</protein>
<dbReference type="Gene3D" id="4.10.240.10">
    <property type="entry name" value="Zn(2)-C6 fungal-type DNA-binding domain"/>
    <property type="match status" value="1"/>
</dbReference>
<feature type="region of interest" description="Disordered" evidence="6">
    <location>
        <begin position="25"/>
        <end position="48"/>
    </location>
</feature>
<evidence type="ECO:0000313" key="9">
    <source>
        <dbReference type="Proteomes" id="UP000018144"/>
    </source>
</evidence>
<reference evidence="8 9" key="1">
    <citation type="journal article" date="2013" name="PLoS Genet.">
        <title>The genome and development-dependent transcriptomes of Pyronema confluens: a window into fungal evolution.</title>
        <authorList>
            <person name="Traeger S."/>
            <person name="Altegoer F."/>
            <person name="Freitag M."/>
            <person name="Gabaldon T."/>
            <person name="Kempken F."/>
            <person name="Kumar A."/>
            <person name="Marcet-Houben M."/>
            <person name="Poggeler S."/>
            <person name="Stajich J.E."/>
            <person name="Nowrousian M."/>
        </authorList>
    </citation>
    <scope>NUCLEOTIDE SEQUENCE [LARGE SCALE GENOMIC DNA]</scope>
    <source>
        <strain evidence="9">CBS 100304</strain>
        <tissue evidence="8">Vegetative mycelium</tissue>
    </source>
</reference>
<evidence type="ECO:0000256" key="4">
    <source>
        <dbReference type="ARBA" id="ARBA00023163"/>
    </source>
</evidence>
<dbReference type="InterPro" id="IPR001138">
    <property type="entry name" value="Zn2Cys6_DnaBD"/>
</dbReference>
<dbReference type="GO" id="GO:0000981">
    <property type="term" value="F:DNA-binding transcription factor activity, RNA polymerase II-specific"/>
    <property type="evidence" value="ECO:0007669"/>
    <property type="project" value="InterPro"/>
</dbReference>
<feature type="compositionally biased region" description="Basic and acidic residues" evidence="6">
    <location>
        <begin position="115"/>
        <end position="126"/>
    </location>
</feature>
<dbReference type="SUPFAM" id="SSF57701">
    <property type="entry name" value="Zn2/Cys6 DNA-binding domain"/>
    <property type="match status" value="1"/>
</dbReference>
<evidence type="ECO:0000313" key="8">
    <source>
        <dbReference type="EMBL" id="CCX07770.1"/>
    </source>
</evidence>
<comment type="subcellular location">
    <subcellularLocation>
        <location evidence="1">Nucleus</location>
    </subcellularLocation>
</comment>
<dbReference type="Proteomes" id="UP000018144">
    <property type="component" value="Unassembled WGS sequence"/>
</dbReference>
<feature type="compositionally biased region" description="Low complexity" evidence="6">
    <location>
        <begin position="191"/>
        <end position="211"/>
    </location>
</feature>
<dbReference type="InterPro" id="IPR051089">
    <property type="entry name" value="prtT"/>
</dbReference>
<feature type="domain" description="Zn(2)-C6 fungal-type" evidence="7">
    <location>
        <begin position="49"/>
        <end position="93"/>
    </location>
</feature>
<keyword evidence="5" id="KW-0539">Nucleus</keyword>
<dbReference type="PANTHER" id="PTHR31845">
    <property type="entry name" value="FINGER DOMAIN PROTEIN, PUTATIVE-RELATED"/>
    <property type="match status" value="1"/>
</dbReference>
<dbReference type="GO" id="GO:0005634">
    <property type="term" value="C:nucleus"/>
    <property type="evidence" value="ECO:0007669"/>
    <property type="project" value="UniProtKB-SubCell"/>
</dbReference>
<evidence type="ECO:0000259" key="7">
    <source>
        <dbReference type="PROSITE" id="PS50048"/>
    </source>
</evidence>
<dbReference type="STRING" id="1076935.U4KZA0"/>
<proteinExistence type="predicted"/>
<evidence type="ECO:0000256" key="1">
    <source>
        <dbReference type="ARBA" id="ARBA00004123"/>
    </source>
</evidence>
<dbReference type="PANTHER" id="PTHR31845:SF10">
    <property type="entry name" value="ZN(II)2CYS6 TRANSCRIPTION FACTOR (EUROFUNG)"/>
    <property type="match status" value="1"/>
</dbReference>
<dbReference type="SMART" id="SM00066">
    <property type="entry name" value="GAL4"/>
    <property type="match status" value="1"/>
</dbReference>
<evidence type="ECO:0000256" key="6">
    <source>
        <dbReference type="SAM" id="MobiDB-lite"/>
    </source>
</evidence>
<keyword evidence="4" id="KW-0804">Transcription</keyword>
<feature type="compositionally biased region" description="Polar residues" evidence="6">
    <location>
        <begin position="25"/>
        <end position="46"/>
    </location>
</feature>
<dbReference type="GO" id="GO:0000976">
    <property type="term" value="F:transcription cis-regulatory region binding"/>
    <property type="evidence" value="ECO:0007669"/>
    <property type="project" value="TreeGrafter"/>
</dbReference>
<feature type="compositionally biased region" description="Basic and acidic residues" evidence="6">
    <location>
        <begin position="147"/>
        <end position="157"/>
    </location>
</feature>
<organism evidence="8 9">
    <name type="scientific">Pyronema omphalodes (strain CBS 100304)</name>
    <name type="common">Pyronema confluens</name>
    <dbReference type="NCBI Taxonomy" id="1076935"/>
    <lineage>
        <taxon>Eukaryota</taxon>
        <taxon>Fungi</taxon>
        <taxon>Dikarya</taxon>
        <taxon>Ascomycota</taxon>
        <taxon>Pezizomycotina</taxon>
        <taxon>Pezizomycetes</taxon>
        <taxon>Pezizales</taxon>
        <taxon>Pyronemataceae</taxon>
        <taxon>Pyronema</taxon>
    </lineage>
</organism>
<dbReference type="PROSITE" id="PS50048">
    <property type="entry name" value="ZN2_CY6_FUNGAL_2"/>
    <property type="match status" value="1"/>
</dbReference>
<dbReference type="GO" id="GO:0008270">
    <property type="term" value="F:zinc ion binding"/>
    <property type="evidence" value="ECO:0007669"/>
    <property type="project" value="InterPro"/>
</dbReference>
<dbReference type="EMBL" id="HF935375">
    <property type="protein sequence ID" value="CCX07770.1"/>
    <property type="molecule type" value="Genomic_DNA"/>
</dbReference>
<evidence type="ECO:0000256" key="2">
    <source>
        <dbReference type="ARBA" id="ARBA00023015"/>
    </source>
</evidence>
<evidence type="ECO:0000256" key="3">
    <source>
        <dbReference type="ARBA" id="ARBA00023125"/>
    </source>
</evidence>
<evidence type="ECO:0000256" key="5">
    <source>
        <dbReference type="ARBA" id="ARBA00023242"/>
    </source>
</evidence>
<sequence>MTTTDNTVLNIHTPQPVPVLAMSNSALNSPQSTHSVSATNTPTASTRKACDSCRLSKARCEPLSATEAATLKYRDDINAICQRCAKTGRRCVFGERSRRKKRRRTESGDEGGEGNADRDKVSRLEQKLSILEARLGTASKLPSEEPQSLRRDSDDPQRATATGFASLLAGSQASRADTNLDYGYYTPPTTSSVPVSMPASASSSAPIQTASGSPPTLPPSVGFANPLLFFCPDRRNSRPKPKPQLGPDVLSRNVLNLSTATMLYEHFINNMLPHFPFYTPHESLSQIRRQKPLLFLAILAAAAASTGAIDLHNKLLDDAYATLSRFILHGEKTLELVQAIIITITWYHPPSAIEQSRLWMLTMQASAIAVDLNTGSSTDLDERRALLTCYSCNACISIVLRRPIFLRYGRKIQESIELVENTGLEGDRILCAYVTLVWYMEEAFGACGIIDGDYTAAPNPQAMGYVLDNFWRRVSEYQKKMTKVLKNSPLRASVEVAHQGAILQAFALVFDIPGGNVSAHARLLQAAHETIEIFLSCPVDTLKASPFHVFSRMANACSVLIRLASSLIGERNIAPELRMDGRIPLEHLNDGRLEHLRIPHYLSLLIERLRLLLGPSATNSGSRTLVMSLALLEGMRVYYNTHYSPPAPEVAAASILCGTPTPATYPQYQQPLTLADFDVNVSQEDIESFFYGADSVIMLGANGGNGLGWDMGEYAWAGA</sequence>
<keyword evidence="2" id="KW-0805">Transcription regulation</keyword>
<gene>
    <name evidence="8" type="ORF">PCON_07359</name>
</gene>
<keyword evidence="3" id="KW-0238">DNA-binding</keyword>
<keyword evidence="9" id="KW-1185">Reference proteome</keyword>
<dbReference type="eggNOG" id="ENOG502QRSG">
    <property type="taxonomic scope" value="Eukaryota"/>
</dbReference>
<dbReference type="CDD" id="cd00067">
    <property type="entry name" value="GAL4"/>
    <property type="match status" value="1"/>
</dbReference>